<reference evidence="2" key="1">
    <citation type="submission" date="2021-02" db="EMBL/GenBank/DDBJ databases">
        <authorList>
            <person name="Dougan E. K."/>
            <person name="Rhodes N."/>
            <person name="Thang M."/>
            <person name="Chan C."/>
        </authorList>
    </citation>
    <scope>NUCLEOTIDE SEQUENCE</scope>
</reference>
<feature type="region of interest" description="Disordered" evidence="1">
    <location>
        <begin position="28"/>
        <end position="61"/>
    </location>
</feature>
<dbReference type="Proteomes" id="UP000604046">
    <property type="component" value="Unassembled WGS sequence"/>
</dbReference>
<evidence type="ECO:0000313" key="2">
    <source>
        <dbReference type="EMBL" id="CAE7326903.1"/>
    </source>
</evidence>
<sequence length="264" mass="29197">MVHCLGGFSCGRYLRRFWTRGNDSAASRASDWNVRDRQTEPANSATHRTTHSATSTPTVAPSGSRIELEVLYFSGAMVTVLDAHPSWSGAELKRVLRPFLEKGVAIMAIVSGGTRVEETQTLAEAGVQSGPLYVMLRSCTYLVQDAGVEVVNGYYVQKEGDHSRSPVYANEDGILLFKYRMARGTEYWYFSREGDLSRSDGDFYRVRSNQSRPPVEGWTWEACPLGRRTNIPTLTYFGGADEDLQDCSSSTASGEAHSFSDTSD</sequence>
<evidence type="ECO:0000256" key="1">
    <source>
        <dbReference type="SAM" id="MobiDB-lite"/>
    </source>
</evidence>
<organism evidence="2 3">
    <name type="scientific">Symbiodinium natans</name>
    <dbReference type="NCBI Taxonomy" id="878477"/>
    <lineage>
        <taxon>Eukaryota</taxon>
        <taxon>Sar</taxon>
        <taxon>Alveolata</taxon>
        <taxon>Dinophyceae</taxon>
        <taxon>Suessiales</taxon>
        <taxon>Symbiodiniaceae</taxon>
        <taxon>Symbiodinium</taxon>
    </lineage>
</organism>
<comment type="caution">
    <text evidence="2">The sequence shown here is derived from an EMBL/GenBank/DDBJ whole genome shotgun (WGS) entry which is preliminary data.</text>
</comment>
<evidence type="ECO:0000313" key="3">
    <source>
        <dbReference type="Proteomes" id="UP000604046"/>
    </source>
</evidence>
<accession>A0A812P9Y3</accession>
<name>A0A812P9Y3_9DINO</name>
<protein>
    <submittedName>
        <fullName evidence="2">Cbp20-A protein</fullName>
    </submittedName>
</protein>
<keyword evidence="3" id="KW-1185">Reference proteome</keyword>
<dbReference type="OrthoDB" id="10384402at2759"/>
<feature type="compositionally biased region" description="Low complexity" evidence="1">
    <location>
        <begin position="42"/>
        <end position="61"/>
    </location>
</feature>
<proteinExistence type="predicted"/>
<dbReference type="EMBL" id="CAJNDS010002101">
    <property type="protein sequence ID" value="CAE7326903.1"/>
    <property type="molecule type" value="Genomic_DNA"/>
</dbReference>
<gene>
    <name evidence="2" type="primary">Cbp20-A</name>
    <name evidence="2" type="ORF">SNAT2548_LOCUS17115</name>
</gene>
<dbReference type="AlphaFoldDB" id="A0A812P9Y3"/>